<evidence type="ECO:0000256" key="9">
    <source>
        <dbReference type="HAMAP-Rule" id="MF_01446"/>
    </source>
</evidence>
<dbReference type="SUPFAM" id="SSF53067">
    <property type="entry name" value="Actin-like ATPase domain"/>
    <property type="match status" value="1"/>
</dbReference>
<feature type="domain" description="Gcp-like" evidence="10">
    <location>
        <begin position="31"/>
        <end position="295"/>
    </location>
</feature>
<feature type="binding site" evidence="9">
    <location>
        <position position="111"/>
    </location>
    <ligand>
        <name>Fe cation</name>
        <dbReference type="ChEBI" id="CHEBI:24875"/>
    </ligand>
</feature>
<gene>
    <name evidence="9" type="primary">kae1</name>
    <name evidence="11" type="ORF">EF807_02915</name>
</gene>
<evidence type="ECO:0000256" key="1">
    <source>
        <dbReference type="ARBA" id="ARBA00004496"/>
    </source>
</evidence>
<keyword evidence="3 9" id="KW-0808">Transferase</keyword>
<dbReference type="Gene3D" id="3.30.420.40">
    <property type="match status" value="2"/>
</dbReference>
<evidence type="ECO:0000256" key="7">
    <source>
        <dbReference type="ARBA" id="ARBA00023315"/>
    </source>
</evidence>
<proteinExistence type="inferred from homology"/>
<dbReference type="AlphaFoldDB" id="A0A520KXX3"/>
<dbReference type="GO" id="GO:0005506">
    <property type="term" value="F:iron ion binding"/>
    <property type="evidence" value="ECO:0007669"/>
    <property type="project" value="UniProtKB-UniRule"/>
</dbReference>
<evidence type="ECO:0000256" key="8">
    <source>
        <dbReference type="ARBA" id="ARBA00048117"/>
    </source>
</evidence>
<keyword evidence="2 9" id="KW-0963">Cytoplasm</keyword>
<comment type="subunit">
    <text evidence="9">Monomer. Component of the KEOPS complex that consists of Kae1, Bud32, Cgi121 and Pcc1; the whole complex dimerizes.</text>
</comment>
<keyword evidence="6 9" id="KW-0408">Iron</keyword>
<comment type="subcellular location">
    <subcellularLocation>
        <location evidence="1 9">Cytoplasm</location>
    </subcellularLocation>
</comment>
<evidence type="ECO:0000313" key="11">
    <source>
        <dbReference type="EMBL" id="RZN70676.1"/>
    </source>
</evidence>
<dbReference type="NCBIfam" id="TIGR03722">
    <property type="entry name" value="arch_KAE1"/>
    <property type="match status" value="1"/>
</dbReference>
<feature type="binding site" evidence="9">
    <location>
        <begin position="132"/>
        <end position="136"/>
    </location>
    <ligand>
        <name>substrate</name>
    </ligand>
</feature>
<dbReference type="GO" id="GO:0005737">
    <property type="term" value="C:cytoplasm"/>
    <property type="evidence" value="ECO:0007669"/>
    <property type="project" value="UniProtKB-SubCell"/>
</dbReference>
<name>A0A520KXX3_9EURY</name>
<comment type="function">
    <text evidence="9">Required for the formation of a threonylcarbamoyl group on adenosine at position 37 (t(6)A37) in tRNAs that read codons beginning with adenine. Is a component of the KEOPS complex that is probably involved in the transfer of the threonylcarbamoyl moiety of threonylcarbamoyl-AMP (TC-AMP) to the N6 group of A37. Kae1 likely plays a direct catalytic role in this reaction, but requires other protein(s) of the complex to fulfill this activity.</text>
</comment>
<feature type="binding site" evidence="9">
    <location>
        <position position="288"/>
    </location>
    <ligand>
        <name>Fe cation</name>
        <dbReference type="ChEBI" id="CHEBI:24875"/>
    </ligand>
</feature>
<dbReference type="PANTHER" id="PTHR11735:SF14">
    <property type="entry name" value="TRNA N6-ADENOSINE THREONYLCARBAMOYLTRANSFERASE"/>
    <property type="match status" value="1"/>
</dbReference>
<dbReference type="Proteomes" id="UP000320766">
    <property type="component" value="Unassembled WGS sequence"/>
</dbReference>
<dbReference type="InterPro" id="IPR034680">
    <property type="entry name" value="Kae1_archaea_euk"/>
</dbReference>
<dbReference type="PROSITE" id="PS01016">
    <property type="entry name" value="GLYCOPROTEASE"/>
    <property type="match status" value="1"/>
</dbReference>
<dbReference type="EMBL" id="RXIL01000052">
    <property type="protein sequence ID" value="RZN70676.1"/>
    <property type="molecule type" value="Genomic_DNA"/>
</dbReference>
<keyword evidence="4 9" id="KW-0819">tRNA processing</keyword>
<feature type="binding site" evidence="9">
    <location>
        <position position="164"/>
    </location>
    <ligand>
        <name>substrate</name>
    </ligand>
</feature>
<dbReference type="NCBIfam" id="NF007174">
    <property type="entry name" value="PRK09605.1"/>
    <property type="match status" value="1"/>
</dbReference>
<evidence type="ECO:0000256" key="6">
    <source>
        <dbReference type="ARBA" id="ARBA00023004"/>
    </source>
</evidence>
<comment type="catalytic activity">
    <reaction evidence="8 9">
        <text>L-threonylcarbamoyladenylate + adenosine(37) in tRNA = N(6)-L-threonylcarbamoyladenosine(37) in tRNA + AMP + H(+)</text>
        <dbReference type="Rhea" id="RHEA:37059"/>
        <dbReference type="Rhea" id="RHEA-COMP:10162"/>
        <dbReference type="Rhea" id="RHEA-COMP:10163"/>
        <dbReference type="ChEBI" id="CHEBI:15378"/>
        <dbReference type="ChEBI" id="CHEBI:73682"/>
        <dbReference type="ChEBI" id="CHEBI:74411"/>
        <dbReference type="ChEBI" id="CHEBI:74418"/>
        <dbReference type="ChEBI" id="CHEBI:456215"/>
        <dbReference type="EC" id="2.3.1.234"/>
    </reaction>
</comment>
<dbReference type="PRINTS" id="PR00789">
    <property type="entry name" value="OSIALOPTASE"/>
</dbReference>
<dbReference type="FunFam" id="3.30.420.40:FF:000038">
    <property type="entry name" value="Probable tRNA N6-adenosine threonylcarbamoyltransferase"/>
    <property type="match status" value="1"/>
</dbReference>
<dbReference type="NCBIfam" id="TIGR00329">
    <property type="entry name" value="gcp_kae1"/>
    <property type="match status" value="1"/>
</dbReference>
<dbReference type="GO" id="GO:0061711">
    <property type="term" value="F:tRNA N(6)-L-threonylcarbamoyladenine synthase activity"/>
    <property type="evidence" value="ECO:0007669"/>
    <property type="project" value="UniProtKB-EC"/>
</dbReference>
<dbReference type="GO" id="GO:0000408">
    <property type="term" value="C:EKC/KEOPS complex"/>
    <property type="evidence" value="ECO:0007669"/>
    <property type="project" value="InterPro"/>
</dbReference>
<accession>A0A520KXX3</accession>
<organism evidence="11 12">
    <name type="scientific">Candidatus Methanolliviera hydrocarbonicum</name>
    <dbReference type="NCBI Taxonomy" id="2491085"/>
    <lineage>
        <taxon>Archaea</taxon>
        <taxon>Methanobacteriati</taxon>
        <taxon>Methanobacteriota</taxon>
        <taxon>Candidatus Methanoliparia</taxon>
        <taxon>Candidatus Methanoliparales</taxon>
        <taxon>Candidatus Methanollivieraceae</taxon>
        <taxon>Candidatus Methanolliviera</taxon>
    </lineage>
</organism>
<feature type="binding site" evidence="9">
    <location>
        <position position="115"/>
    </location>
    <ligand>
        <name>Fe cation</name>
        <dbReference type="ChEBI" id="CHEBI:24875"/>
    </ligand>
</feature>
<keyword evidence="7 9" id="KW-0012">Acyltransferase</keyword>
<dbReference type="GO" id="GO:0002949">
    <property type="term" value="P:tRNA threonylcarbamoyladenosine modification"/>
    <property type="evidence" value="ECO:0007669"/>
    <property type="project" value="UniProtKB-UniRule"/>
</dbReference>
<evidence type="ECO:0000313" key="12">
    <source>
        <dbReference type="Proteomes" id="UP000320766"/>
    </source>
</evidence>
<dbReference type="HAMAP" id="MF_01446">
    <property type="entry name" value="Kae1"/>
    <property type="match status" value="1"/>
</dbReference>
<feature type="binding site" evidence="9">
    <location>
        <position position="181"/>
    </location>
    <ligand>
        <name>substrate</name>
    </ligand>
</feature>
<dbReference type="InterPro" id="IPR000905">
    <property type="entry name" value="Gcp-like_dom"/>
</dbReference>
<comment type="caution">
    <text evidence="11">The sequence shown here is derived from an EMBL/GenBank/DDBJ whole genome shotgun (WGS) entry which is preliminary data.</text>
</comment>
<evidence type="ECO:0000256" key="5">
    <source>
        <dbReference type="ARBA" id="ARBA00022723"/>
    </source>
</evidence>
<dbReference type="InterPro" id="IPR043129">
    <property type="entry name" value="ATPase_NBD"/>
</dbReference>
<evidence type="ECO:0000256" key="2">
    <source>
        <dbReference type="ARBA" id="ARBA00022490"/>
    </source>
</evidence>
<keyword evidence="11" id="KW-0418">Kinase</keyword>
<keyword evidence="11" id="KW-0723">Serine/threonine-protein kinase</keyword>
<keyword evidence="5 9" id="KW-0479">Metal-binding</keyword>
<dbReference type="InterPro" id="IPR017861">
    <property type="entry name" value="KAE1/TsaD"/>
</dbReference>
<evidence type="ECO:0000259" key="10">
    <source>
        <dbReference type="Pfam" id="PF00814"/>
    </source>
</evidence>
<comment type="similarity">
    <text evidence="9">Belongs to the KAE1 / TsaD family.</text>
</comment>
<dbReference type="GO" id="GO:0004674">
    <property type="term" value="F:protein serine/threonine kinase activity"/>
    <property type="evidence" value="ECO:0007669"/>
    <property type="project" value="UniProtKB-KW"/>
</dbReference>
<evidence type="ECO:0000256" key="3">
    <source>
        <dbReference type="ARBA" id="ARBA00022679"/>
    </source>
</evidence>
<dbReference type="PANTHER" id="PTHR11735">
    <property type="entry name" value="TRNA N6-ADENOSINE THREONYLCARBAMOYLTRANSFERASE"/>
    <property type="match status" value="1"/>
</dbReference>
<dbReference type="EC" id="2.3.1.234" evidence="9"/>
<reference evidence="11 12" key="1">
    <citation type="journal article" date="2019" name="Nat. Microbiol.">
        <title>Wide diversity of methane and short-chain alkane metabolisms in uncultured archaea.</title>
        <authorList>
            <person name="Borrel G."/>
            <person name="Adam P.S."/>
            <person name="McKay L.J."/>
            <person name="Chen L.X."/>
            <person name="Sierra-Garcia I.N."/>
            <person name="Sieber C.M."/>
            <person name="Letourneur Q."/>
            <person name="Ghozlane A."/>
            <person name="Andersen G.L."/>
            <person name="Li W.J."/>
            <person name="Hallam S.J."/>
            <person name="Muyzer G."/>
            <person name="de Oliveira V.M."/>
            <person name="Inskeep W.P."/>
            <person name="Banfield J.F."/>
            <person name="Gribaldo S."/>
        </authorList>
    </citation>
    <scope>NUCLEOTIDE SEQUENCE [LARGE SCALE GENOMIC DNA]</scope>
    <source>
        <strain evidence="11">NM1b</strain>
    </source>
</reference>
<protein>
    <recommendedName>
        <fullName evidence="9">tRNA N6-adenosine threonylcarbamoyltransferase</fullName>
        <ecNumber evidence="9">2.3.1.234</ecNumber>
    </recommendedName>
    <alternativeName>
        <fullName evidence="9">N6-L-threonylcarbamoyladenine synthase</fullName>
        <shortName evidence="9">t(6)A synthase</shortName>
    </alternativeName>
    <alternativeName>
        <fullName evidence="9">t(6)A37 threonylcarbamoyladenosine biosynthesis protein Kae1</fullName>
    </alternativeName>
    <alternativeName>
        <fullName evidence="9">tRNA threonylcarbamoyladenosine biosynthesis protein Kae1</fullName>
    </alternativeName>
</protein>
<feature type="binding site" evidence="9">
    <location>
        <position position="132"/>
    </location>
    <ligand>
        <name>Fe cation</name>
        <dbReference type="ChEBI" id="CHEBI:24875"/>
    </ligand>
</feature>
<sequence>MTKDTIILGIEGTAWNLSAALVDERKIISEYEKPYLPKEGGIHPRDAAQSHASNIKEVISKTIKKAEIDLDEIKGVAFSIGPGMGPCLRTVATASRALSLLLKVPLLGVNHCVAHIEFGRWLTGAKNPLVLYVSGANSQVIAYRDKKYRIYGETLDIGVGNAIDKFSRFFGLKHPGGPKVEELAKRGKEYVRLPYVVKGMDFSFSGLVTAATSKSKENSLEDLSFSFQENAFSMLTEVTERALSYARRDELLLVGGVGANLRLREMLETICEEREVKFFVPDRRYVGDNGAMIAYTGLLMLKNGMVTPIERSSVKPNFRPDEVEIPWF</sequence>
<evidence type="ECO:0000256" key="4">
    <source>
        <dbReference type="ARBA" id="ARBA00022694"/>
    </source>
</evidence>
<comment type="cofactor">
    <cofactor evidence="9">
        <name>Fe(2+)</name>
        <dbReference type="ChEBI" id="CHEBI:29033"/>
    </cofactor>
    <text evidence="9">Binds 1 Fe(2+) ion per subunit.</text>
</comment>
<feature type="binding site" evidence="9">
    <location>
        <position position="177"/>
    </location>
    <ligand>
        <name>substrate</name>
    </ligand>
</feature>
<dbReference type="Pfam" id="PF00814">
    <property type="entry name" value="TsaD"/>
    <property type="match status" value="1"/>
</dbReference>
<feature type="binding site" evidence="9">
    <location>
        <position position="260"/>
    </location>
    <ligand>
        <name>substrate</name>
    </ligand>
</feature>
<dbReference type="InterPro" id="IPR017860">
    <property type="entry name" value="Peptidase_M22_CS"/>
</dbReference>